<protein>
    <recommendedName>
        <fullName evidence="3">Resolvase/invertase-type recombinase catalytic domain-containing protein</fullName>
    </recommendedName>
</protein>
<accession>A0A4U8VWJ8</accession>
<name>A0A4U8VWJ8_9NOCA</name>
<dbReference type="EMBL" id="LR215973">
    <property type="protein sequence ID" value="VFA96789.1"/>
    <property type="molecule type" value="Genomic_DNA"/>
</dbReference>
<dbReference type="AlphaFoldDB" id="A0A4U8VWJ8"/>
<dbReference type="RefSeq" id="WP_130915837.1">
    <property type="nucleotide sequence ID" value="NZ_JADLQM010000008.1"/>
</dbReference>
<organism evidence="1 2">
    <name type="scientific">Nocardia cyriacigeorgica</name>
    <dbReference type="NCBI Taxonomy" id="135487"/>
    <lineage>
        <taxon>Bacteria</taxon>
        <taxon>Bacillati</taxon>
        <taxon>Actinomycetota</taxon>
        <taxon>Actinomycetes</taxon>
        <taxon>Mycobacteriales</taxon>
        <taxon>Nocardiaceae</taxon>
        <taxon>Nocardia</taxon>
    </lineage>
</organism>
<sequence length="106" mass="11702">MKAVVYLNSSYCKKRQQGYEMESRAYAARHGYSVARTVIDIDNDALAWLLLKTEQLGIAAIVTPTLDHLGSRAQSVLDRCDLLIVHPSGFLARGTRLARAALGGRR</sequence>
<proteinExistence type="predicted"/>
<evidence type="ECO:0000313" key="1">
    <source>
        <dbReference type="EMBL" id="VFA96789.1"/>
    </source>
</evidence>
<reference evidence="1 2" key="1">
    <citation type="submission" date="2019-02" db="EMBL/GenBank/DDBJ databases">
        <authorList>
            <consortium name="Pathogen Informatics"/>
        </authorList>
    </citation>
    <scope>NUCLEOTIDE SEQUENCE [LARGE SCALE GENOMIC DNA]</scope>
    <source>
        <strain evidence="1 2">3012STDY6756504</strain>
    </source>
</reference>
<gene>
    <name evidence="1" type="ORF">NCTC10797_00544</name>
</gene>
<dbReference type="Proteomes" id="UP000290439">
    <property type="component" value="Chromosome"/>
</dbReference>
<evidence type="ECO:0008006" key="3">
    <source>
        <dbReference type="Google" id="ProtNLM"/>
    </source>
</evidence>
<evidence type="ECO:0000313" key="2">
    <source>
        <dbReference type="Proteomes" id="UP000290439"/>
    </source>
</evidence>